<dbReference type="FunFam" id="2.40.50.140:FF:000112">
    <property type="entry name" value="Exosome complex component RRP40"/>
    <property type="match status" value="1"/>
</dbReference>
<evidence type="ECO:0000256" key="1">
    <source>
        <dbReference type="ARBA" id="ARBA00004496"/>
    </source>
</evidence>
<dbReference type="OrthoDB" id="340500at2759"/>
<evidence type="ECO:0000313" key="12">
    <source>
        <dbReference type="Proteomes" id="UP000187455"/>
    </source>
</evidence>
<dbReference type="Gene3D" id="2.40.50.100">
    <property type="match status" value="1"/>
</dbReference>
<dbReference type="AlphaFoldDB" id="A0A1R0GZR6"/>
<evidence type="ECO:0000256" key="4">
    <source>
        <dbReference type="ARBA" id="ARBA00022490"/>
    </source>
</evidence>
<dbReference type="EMBL" id="LSSL01001583">
    <property type="protein sequence ID" value="OLY82386.1"/>
    <property type="molecule type" value="Genomic_DNA"/>
</dbReference>
<dbReference type="CDD" id="cd05790">
    <property type="entry name" value="S1_Rrp40"/>
    <property type="match status" value="1"/>
</dbReference>
<evidence type="ECO:0000256" key="8">
    <source>
        <dbReference type="ARBA" id="ARBA00023242"/>
    </source>
</evidence>
<comment type="similarity">
    <text evidence="3">Belongs to the RRP40 family.</text>
</comment>
<keyword evidence="7" id="KW-0694">RNA-binding</keyword>
<dbReference type="InterPro" id="IPR036612">
    <property type="entry name" value="KH_dom_type_1_sf"/>
</dbReference>
<name>A0A1R0GZR6_9FUNG</name>
<dbReference type="InterPro" id="IPR012340">
    <property type="entry name" value="NA-bd_OB-fold"/>
</dbReference>
<evidence type="ECO:0000256" key="2">
    <source>
        <dbReference type="ARBA" id="ARBA00004604"/>
    </source>
</evidence>
<dbReference type="GO" id="GO:0000467">
    <property type="term" value="P:exonucleolytic trimming to generate mature 3'-end of 5.8S rRNA from tricistronic rRNA transcript (SSU-rRNA, 5.8S rRNA, LSU-rRNA)"/>
    <property type="evidence" value="ECO:0007669"/>
    <property type="project" value="TreeGrafter"/>
</dbReference>
<evidence type="ECO:0000256" key="9">
    <source>
        <dbReference type="ARBA" id="ARBA00030615"/>
    </source>
</evidence>
<protein>
    <recommendedName>
        <fullName evidence="9">Ribosomal RNA-processing protein 40</fullName>
    </recommendedName>
</protein>
<evidence type="ECO:0000256" key="5">
    <source>
        <dbReference type="ARBA" id="ARBA00022552"/>
    </source>
</evidence>
<evidence type="ECO:0000313" key="11">
    <source>
        <dbReference type="EMBL" id="OLY82386.1"/>
    </source>
</evidence>
<keyword evidence="12" id="KW-1185">Reference proteome</keyword>
<dbReference type="Gene3D" id="3.30.1370.10">
    <property type="entry name" value="K Homology domain, type 1"/>
    <property type="match status" value="1"/>
</dbReference>
<dbReference type="FunFam" id="3.30.1370.10:FF:000038">
    <property type="entry name" value="exosome complex component RRP40"/>
    <property type="match status" value="1"/>
</dbReference>
<dbReference type="STRING" id="133383.A0A1R0GZR6"/>
<dbReference type="SUPFAM" id="SSF110324">
    <property type="entry name" value="Ribosomal L27 protein-like"/>
    <property type="match status" value="1"/>
</dbReference>
<dbReference type="Pfam" id="PF21262">
    <property type="entry name" value="RRP40_S1"/>
    <property type="match status" value="1"/>
</dbReference>
<dbReference type="GO" id="GO:0010468">
    <property type="term" value="P:regulation of gene expression"/>
    <property type="evidence" value="ECO:0007669"/>
    <property type="project" value="UniProtKB-ARBA"/>
</dbReference>
<dbReference type="PANTHER" id="PTHR21321:SF1">
    <property type="entry name" value="EXOSOME COMPLEX COMPONENT RRP40"/>
    <property type="match status" value="1"/>
</dbReference>
<keyword evidence="8" id="KW-0539">Nucleus</keyword>
<keyword evidence="6" id="KW-0271">Exosome</keyword>
<evidence type="ECO:0000256" key="6">
    <source>
        <dbReference type="ARBA" id="ARBA00022835"/>
    </source>
</evidence>
<dbReference type="InterPro" id="IPR049469">
    <property type="entry name" value="RRP40_KH-I"/>
</dbReference>
<dbReference type="GO" id="GO:0071038">
    <property type="term" value="P:TRAMP-dependent tRNA surveillance pathway"/>
    <property type="evidence" value="ECO:0007669"/>
    <property type="project" value="TreeGrafter"/>
</dbReference>
<feature type="domain" description="K Homology" evidence="10">
    <location>
        <begin position="164"/>
        <end position="210"/>
    </location>
</feature>
<proteinExistence type="inferred from homology"/>
<gene>
    <name evidence="11" type="ORF">AYI68_g3491</name>
</gene>
<dbReference type="GO" id="GO:0034475">
    <property type="term" value="P:U4 snRNA 3'-end processing"/>
    <property type="evidence" value="ECO:0007669"/>
    <property type="project" value="TreeGrafter"/>
</dbReference>
<dbReference type="Proteomes" id="UP000187455">
    <property type="component" value="Unassembled WGS sequence"/>
</dbReference>
<dbReference type="GO" id="GO:0003723">
    <property type="term" value="F:RNA binding"/>
    <property type="evidence" value="ECO:0007669"/>
    <property type="project" value="UniProtKB-KW"/>
</dbReference>
<dbReference type="Gene3D" id="2.40.50.140">
    <property type="entry name" value="Nucleic acid-binding proteins"/>
    <property type="match status" value="1"/>
</dbReference>
<accession>A0A1R0GZR6</accession>
<comment type="caution">
    <text evidence="11">The sequence shown here is derived from an EMBL/GenBank/DDBJ whole genome shotgun (WGS) entry which is preliminary data.</text>
</comment>
<dbReference type="InterPro" id="IPR037319">
    <property type="entry name" value="Rrp40_S1"/>
</dbReference>
<keyword evidence="4" id="KW-0963">Cytoplasm</keyword>
<keyword evidence="5" id="KW-0698">rRNA processing</keyword>
<dbReference type="SUPFAM" id="SSF50249">
    <property type="entry name" value="Nucleic acid-binding proteins"/>
    <property type="match status" value="1"/>
</dbReference>
<dbReference type="SUPFAM" id="SSF54791">
    <property type="entry name" value="Eukaryotic type KH-domain (KH-domain type I)"/>
    <property type="match status" value="1"/>
</dbReference>
<sequence>MSNPSFVFPGTLIDISFLGNPQNSDDNAQSNEENETVVTLGPGLIEFDGEVRSFVAGRLLDNSKDSIWVDYNKKRYVPSEGEPVIGTVIARHAEGYRIDIGSAQPANLDSLAFENATKRNKPNIAIGSLVYGKVTLANRDIEPEIECYNSNTGKSEGFGELQEGFVMKTSLRHCRTLLKHNPHILVLLGEHLSFEIAVGLNGFVWIKSPSYEHTILISNAIKNSEYLSDSDSKLMVNQLVAAL</sequence>
<dbReference type="InterPro" id="IPR004088">
    <property type="entry name" value="KH_dom_type_1"/>
</dbReference>
<evidence type="ECO:0000256" key="7">
    <source>
        <dbReference type="ARBA" id="ARBA00022884"/>
    </source>
</evidence>
<comment type="subcellular location">
    <subcellularLocation>
        <location evidence="1">Cytoplasm</location>
    </subcellularLocation>
    <subcellularLocation>
        <location evidence="2">Nucleus</location>
        <location evidence="2">Nucleolus</location>
    </subcellularLocation>
</comment>
<dbReference type="Pfam" id="PF15985">
    <property type="entry name" value="KH_6"/>
    <property type="match status" value="1"/>
</dbReference>
<dbReference type="GO" id="GO:0071035">
    <property type="term" value="P:nuclear polyadenylation-dependent rRNA catabolic process"/>
    <property type="evidence" value="ECO:0007669"/>
    <property type="project" value="TreeGrafter"/>
</dbReference>
<evidence type="ECO:0000256" key="3">
    <source>
        <dbReference type="ARBA" id="ARBA00007841"/>
    </source>
</evidence>
<dbReference type="InterPro" id="IPR026699">
    <property type="entry name" value="Exosome_RNA_bind1/RRP40/RRP4"/>
</dbReference>
<organism evidence="11 12">
    <name type="scientific">Smittium mucronatum</name>
    <dbReference type="NCBI Taxonomy" id="133383"/>
    <lineage>
        <taxon>Eukaryota</taxon>
        <taxon>Fungi</taxon>
        <taxon>Fungi incertae sedis</taxon>
        <taxon>Zoopagomycota</taxon>
        <taxon>Kickxellomycotina</taxon>
        <taxon>Harpellomycetes</taxon>
        <taxon>Harpellales</taxon>
        <taxon>Legeriomycetaceae</taxon>
        <taxon>Smittium</taxon>
    </lineage>
</organism>
<dbReference type="PANTHER" id="PTHR21321">
    <property type="entry name" value="PNAS-3 RELATED"/>
    <property type="match status" value="1"/>
</dbReference>
<evidence type="ECO:0000259" key="10">
    <source>
        <dbReference type="Pfam" id="PF15985"/>
    </source>
</evidence>
<dbReference type="GO" id="GO:0071034">
    <property type="term" value="P:CUT catabolic process"/>
    <property type="evidence" value="ECO:0007669"/>
    <property type="project" value="TreeGrafter"/>
</dbReference>
<dbReference type="GO" id="GO:0005730">
    <property type="term" value="C:nucleolus"/>
    <property type="evidence" value="ECO:0007669"/>
    <property type="project" value="UniProtKB-SubCell"/>
</dbReference>
<dbReference type="GO" id="GO:0000177">
    <property type="term" value="C:cytoplasmic exosome (RNase complex)"/>
    <property type="evidence" value="ECO:0007669"/>
    <property type="project" value="TreeGrafter"/>
</dbReference>
<dbReference type="CDD" id="cd22526">
    <property type="entry name" value="KH-I_Rrp40"/>
    <property type="match status" value="1"/>
</dbReference>
<reference evidence="11 12" key="1">
    <citation type="journal article" date="2016" name="Mol. Biol. Evol.">
        <title>Genome-Wide Survey of Gut Fungi (Harpellales) Reveals the First Horizontally Transferred Ubiquitin Gene from a Mosquito Host.</title>
        <authorList>
            <person name="Wang Y."/>
            <person name="White M.M."/>
            <person name="Kvist S."/>
            <person name="Moncalvo J.M."/>
        </authorList>
    </citation>
    <scope>NUCLEOTIDE SEQUENCE [LARGE SCALE GENOMIC DNA]</scope>
    <source>
        <strain evidence="11 12">ALG-7-W6</strain>
    </source>
</reference>
<dbReference type="GO" id="GO:0000176">
    <property type="term" value="C:nuclear exosome (RNase complex)"/>
    <property type="evidence" value="ECO:0007669"/>
    <property type="project" value="TreeGrafter"/>
</dbReference>
<dbReference type="GO" id="GO:0071051">
    <property type="term" value="P:poly(A)-dependent snoRNA 3'-end processing"/>
    <property type="evidence" value="ECO:0007669"/>
    <property type="project" value="TreeGrafter"/>
</dbReference>